<dbReference type="AlphaFoldDB" id="A0A9E3H9G2"/>
<evidence type="ECO:0000313" key="2">
    <source>
        <dbReference type="EMBL" id="MBW4433157.1"/>
    </source>
</evidence>
<protein>
    <submittedName>
        <fullName evidence="2">Uncharacterized protein</fullName>
    </submittedName>
</protein>
<organism evidence="2 3">
    <name type="scientific">Pelatocladus maniniholoensis HA4357-MV3</name>
    <dbReference type="NCBI Taxonomy" id="1117104"/>
    <lineage>
        <taxon>Bacteria</taxon>
        <taxon>Bacillati</taxon>
        <taxon>Cyanobacteriota</taxon>
        <taxon>Cyanophyceae</taxon>
        <taxon>Nostocales</taxon>
        <taxon>Nostocaceae</taxon>
        <taxon>Pelatocladus</taxon>
    </lineage>
</organism>
<dbReference type="Proteomes" id="UP000813215">
    <property type="component" value="Unassembled WGS sequence"/>
</dbReference>
<proteinExistence type="predicted"/>
<sequence length="75" mass="8814">MSSDKYFGFNFDSTQKSVDEESLQRIEEQCDRSTESYLWGAYKVEEVDCPEPQSSHEESDTDDDDDSFQDDFDDY</sequence>
<evidence type="ECO:0000256" key="1">
    <source>
        <dbReference type="SAM" id="MobiDB-lite"/>
    </source>
</evidence>
<dbReference type="EMBL" id="JAHHHW010000099">
    <property type="protein sequence ID" value="MBW4433157.1"/>
    <property type="molecule type" value="Genomic_DNA"/>
</dbReference>
<gene>
    <name evidence="2" type="ORF">KME28_15870</name>
</gene>
<accession>A0A9E3H9G2</accession>
<comment type="caution">
    <text evidence="2">The sequence shown here is derived from an EMBL/GenBank/DDBJ whole genome shotgun (WGS) entry which is preliminary data.</text>
</comment>
<reference evidence="2" key="1">
    <citation type="submission" date="2021-05" db="EMBL/GenBank/DDBJ databases">
        <authorList>
            <person name="Pietrasiak N."/>
            <person name="Ward R."/>
            <person name="Stajich J.E."/>
            <person name="Kurbessoian T."/>
        </authorList>
    </citation>
    <scope>NUCLEOTIDE SEQUENCE</scope>
    <source>
        <strain evidence="2">HA4357-MV3</strain>
    </source>
</reference>
<evidence type="ECO:0000313" key="3">
    <source>
        <dbReference type="Proteomes" id="UP000813215"/>
    </source>
</evidence>
<feature type="compositionally biased region" description="Acidic residues" evidence="1">
    <location>
        <begin position="59"/>
        <end position="75"/>
    </location>
</feature>
<name>A0A9E3H9G2_9NOST</name>
<reference evidence="2" key="2">
    <citation type="journal article" date="2022" name="Microbiol. Resour. Announc.">
        <title>Metagenome Sequencing to Explore Phylogenomics of Terrestrial Cyanobacteria.</title>
        <authorList>
            <person name="Ward R.D."/>
            <person name="Stajich J.E."/>
            <person name="Johansen J.R."/>
            <person name="Huntemann M."/>
            <person name="Clum A."/>
            <person name="Foster B."/>
            <person name="Foster B."/>
            <person name="Roux S."/>
            <person name="Palaniappan K."/>
            <person name="Varghese N."/>
            <person name="Mukherjee S."/>
            <person name="Reddy T.B.K."/>
            <person name="Daum C."/>
            <person name="Copeland A."/>
            <person name="Chen I.A."/>
            <person name="Ivanova N.N."/>
            <person name="Kyrpides N.C."/>
            <person name="Shapiro N."/>
            <person name="Eloe-Fadrosh E.A."/>
            <person name="Pietrasiak N."/>
        </authorList>
    </citation>
    <scope>NUCLEOTIDE SEQUENCE</scope>
    <source>
        <strain evidence="2">HA4357-MV3</strain>
    </source>
</reference>
<feature type="region of interest" description="Disordered" evidence="1">
    <location>
        <begin position="46"/>
        <end position="75"/>
    </location>
</feature>